<protein>
    <submittedName>
        <fullName evidence="1">Uncharacterized protein</fullName>
    </submittedName>
</protein>
<sequence length="78" mass="8232">MPFSAAHRIAFVVPFAEMLGVAPGKANAFGVWLVGVADSAAFEIVKALMVSPTEPKYTVLLKYAGAPNIGPRIWPTSS</sequence>
<accession>A0A158EL36</accession>
<reference evidence="1" key="1">
    <citation type="submission" date="2016-01" db="EMBL/GenBank/DDBJ databases">
        <authorList>
            <person name="Peeters C."/>
        </authorList>
    </citation>
    <scope>NUCLEOTIDE SEQUENCE</scope>
    <source>
        <strain evidence="1">LMG 29321</strain>
    </source>
</reference>
<evidence type="ECO:0000313" key="1">
    <source>
        <dbReference type="EMBL" id="SAL07575.1"/>
    </source>
</evidence>
<dbReference type="EMBL" id="FCOX02000253">
    <property type="protein sequence ID" value="SAL07575.1"/>
    <property type="molecule type" value="Genomic_DNA"/>
</dbReference>
<evidence type="ECO:0000313" key="2">
    <source>
        <dbReference type="Proteomes" id="UP000071859"/>
    </source>
</evidence>
<name>A0A158EL36_9BURK</name>
<comment type="caution">
    <text evidence="1">The sequence shown here is derived from an EMBL/GenBank/DDBJ whole genome shotgun (WGS) entry which is preliminary data.</text>
</comment>
<organism evidence="1 2">
    <name type="scientific">Caballeronia calidae</name>
    <dbReference type="NCBI Taxonomy" id="1777139"/>
    <lineage>
        <taxon>Bacteria</taxon>
        <taxon>Pseudomonadati</taxon>
        <taxon>Pseudomonadota</taxon>
        <taxon>Betaproteobacteria</taxon>
        <taxon>Burkholderiales</taxon>
        <taxon>Burkholderiaceae</taxon>
        <taxon>Caballeronia</taxon>
    </lineage>
</organism>
<dbReference type="Proteomes" id="UP000071859">
    <property type="component" value="Unassembled WGS sequence"/>
</dbReference>
<proteinExistence type="predicted"/>
<gene>
    <name evidence="1" type="ORF">AWB78_08639</name>
</gene>
<dbReference type="AlphaFoldDB" id="A0A158EL36"/>
<keyword evidence="2" id="KW-1185">Reference proteome</keyword>